<name>A0ABV9H3R2_9HYPH</name>
<protein>
    <submittedName>
        <fullName evidence="2">DUF1127 domain-containing protein</fullName>
    </submittedName>
</protein>
<dbReference type="EMBL" id="JBHSEL010000023">
    <property type="protein sequence ID" value="MFC4623989.1"/>
    <property type="molecule type" value="Genomic_DNA"/>
</dbReference>
<evidence type="ECO:0000259" key="1">
    <source>
        <dbReference type="Pfam" id="PF06568"/>
    </source>
</evidence>
<dbReference type="RefSeq" id="WP_380075043.1">
    <property type="nucleotide sequence ID" value="NZ_JBHSEL010000023.1"/>
</dbReference>
<dbReference type="Proteomes" id="UP001596042">
    <property type="component" value="Unassembled WGS sequence"/>
</dbReference>
<keyword evidence="3" id="KW-1185">Reference proteome</keyword>
<evidence type="ECO:0000313" key="3">
    <source>
        <dbReference type="Proteomes" id="UP001596042"/>
    </source>
</evidence>
<reference evidence="3" key="1">
    <citation type="journal article" date="2019" name="Int. J. Syst. Evol. Microbiol.">
        <title>The Global Catalogue of Microorganisms (GCM) 10K type strain sequencing project: providing services to taxonomists for standard genome sequencing and annotation.</title>
        <authorList>
            <consortium name="The Broad Institute Genomics Platform"/>
            <consortium name="The Broad Institute Genome Sequencing Center for Infectious Disease"/>
            <person name="Wu L."/>
            <person name="Ma J."/>
        </authorList>
    </citation>
    <scope>NUCLEOTIDE SEQUENCE [LARGE SCALE GENOMIC DNA]</scope>
    <source>
        <strain evidence="3">CGMCC 1.15731</strain>
    </source>
</reference>
<feature type="domain" description="YjiS-like" evidence="1">
    <location>
        <begin position="3"/>
        <end position="38"/>
    </location>
</feature>
<sequence length="45" mass="5307">MNIRQKMQQYVARRRAIRELDAMDDRRLADIGLTRAEIVSAVYGR</sequence>
<gene>
    <name evidence="2" type="ORF">ACFO1V_01895</name>
</gene>
<dbReference type="InterPro" id="IPR009506">
    <property type="entry name" value="YjiS-like"/>
</dbReference>
<comment type="caution">
    <text evidence="2">The sequence shown here is derived from an EMBL/GenBank/DDBJ whole genome shotgun (WGS) entry which is preliminary data.</text>
</comment>
<dbReference type="Pfam" id="PF06568">
    <property type="entry name" value="YjiS-like"/>
    <property type="match status" value="1"/>
</dbReference>
<proteinExistence type="predicted"/>
<evidence type="ECO:0000313" key="2">
    <source>
        <dbReference type="EMBL" id="MFC4623989.1"/>
    </source>
</evidence>
<accession>A0ABV9H3R2</accession>
<organism evidence="2 3">
    <name type="scientific">Daeguia caeni</name>
    <dbReference type="NCBI Taxonomy" id="439612"/>
    <lineage>
        <taxon>Bacteria</taxon>
        <taxon>Pseudomonadati</taxon>
        <taxon>Pseudomonadota</taxon>
        <taxon>Alphaproteobacteria</taxon>
        <taxon>Hyphomicrobiales</taxon>
        <taxon>Brucellaceae</taxon>
        <taxon>Daeguia</taxon>
    </lineage>
</organism>